<comment type="caution">
    <text evidence="2">The sequence shown here is derived from an EMBL/GenBank/DDBJ whole genome shotgun (WGS) entry which is preliminary data.</text>
</comment>
<feature type="region of interest" description="Disordered" evidence="1">
    <location>
        <begin position="1"/>
        <end position="65"/>
    </location>
</feature>
<dbReference type="Proteomes" id="UP000276133">
    <property type="component" value="Unassembled WGS sequence"/>
</dbReference>
<protein>
    <submittedName>
        <fullName evidence="2">Uncharacterized protein</fullName>
    </submittedName>
</protein>
<feature type="compositionally biased region" description="Basic residues" evidence="1">
    <location>
        <begin position="1"/>
        <end position="10"/>
    </location>
</feature>
<gene>
    <name evidence="2" type="ORF">BpHYR1_011927</name>
</gene>
<feature type="region of interest" description="Disordered" evidence="1">
    <location>
        <begin position="121"/>
        <end position="164"/>
    </location>
</feature>
<proteinExistence type="predicted"/>
<sequence length="249" mass="28096">MNNLKRKTFSKKIDTESNDEVEKSVKKNGAKSLVKSDTEESDEEIKTKKTDRKPRTPRAKKALINEDIESKNDLVIKDMSSINPISDDEFKSNPKASKKARGFLQSTAIDTNLYQEKFRTEDAPKSPKVKMADCDTPVNTPRVAKNSRLHKQPSFDESNNENKQFNGHHLIMDSPKPSTNKLTGGHSAAMNKIKSCLQEPQAPRSPLALVNINNKESGFMLVKKRKNVLKCDAWTQTDQSYLSAQKNNF</sequence>
<evidence type="ECO:0000256" key="1">
    <source>
        <dbReference type="SAM" id="MobiDB-lite"/>
    </source>
</evidence>
<name>A0A3M7P5Q2_BRAPC</name>
<feature type="compositionally biased region" description="Basic and acidic residues" evidence="1">
    <location>
        <begin position="11"/>
        <end position="25"/>
    </location>
</feature>
<feature type="compositionally biased region" description="Basic residues" evidence="1">
    <location>
        <begin position="49"/>
        <end position="61"/>
    </location>
</feature>
<feature type="compositionally biased region" description="Basic and acidic residues" evidence="1">
    <location>
        <begin position="34"/>
        <end position="48"/>
    </location>
</feature>
<reference evidence="2 3" key="1">
    <citation type="journal article" date="2018" name="Sci. Rep.">
        <title>Genomic signatures of local adaptation to the degree of environmental predictability in rotifers.</title>
        <authorList>
            <person name="Franch-Gras L."/>
            <person name="Hahn C."/>
            <person name="Garcia-Roger E.M."/>
            <person name="Carmona M.J."/>
            <person name="Serra M."/>
            <person name="Gomez A."/>
        </authorList>
    </citation>
    <scope>NUCLEOTIDE SEQUENCE [LARGE SCALE GENOMIC DNA]</scope>
    <source>
        <strain evidence="2">HYR1</strain>
    </source>
</reference>
<feature type="compositionally biased region" description="Polar residues" evidence="1">
    <location>
        <begin position="155"/>
        <end position="164"/>
    </location>
</feature>
<dbReference type="AlphaFoldDB" id="A0A3M7P5Q2"/>
<accession>A0A3M7P5Q2</accession>
<organism evidence="2 3">
    <name type="scientific">Brachionus plicatilis</name>
    <name type="common">Marine rotifer</name>
    <name type="synonym">Brachionus muelleri</name>
    <dbReference type="NCBI Taxonomy" id="10195"/>
    <lineage>
        <taxon>Eukaryota</taxon>
        <taxon>Metazoa</taxon>
        <taxon>Spiralia</taxon>
        <taxon>Gnathifera</taxon>
        <taxon>Rotifera</taxon>
        <taxon>Eurotatoria</taxon>
        <taxon>Monogononta</taxon>
        <taxon>Pseudotrocha</taxon>
        <taxon>Ploima</taxon>
        <taxon>Brachionidae</taxon>
        <taxon>Brachionus</taxon>
    </lineage>
</organism>
<evidence type="ECO:0000313" key="3">
    <source>
        <dbReference type="Proteomes" id="UP000276133"/>
    </source>
</evidence>
<keyword evidence="3" id="KW-1185">Reference proteome</keyword>
<feature type="compositionally biased region" description="Basic and acidic residues" evidence="1">
    <location>
        <begin position="121"/>
        <end position="133"/>
    </location>
</feature>
<evidence type="ECO:0000313" key="2">
    <source>
        <dbReference type="EMBL" id="RMZ94249.1"/>
    </source>
</evidence>
<dbReference type="EMBL" id="REGN01013197">
    <property type="protein sequence ID" value="RMZ94249.1"/>
    <property type="molecule type" value="Genomic_DNA"/>
</dbReference>